<name>A0ABP8HMJ9_9BACT</name>
<feature type="transmembrane region" description="Helical" evidence="8">
    <location>
        <begin position="199"/>
        <end position="221"/>
    </location>
</feature>
<keyword evidence="4" id="KW-1003">Cell membrane</keyword>
<reference evidence="10" key="1">
    <citation type="journal article" date="2019" name="Int. J. Syst. Evol. Microbiol.">
        <title>The Global Catalogue of Microorganisms (GCM) 10K type strain sequencing project: providing services to taxonomists for standard genome sequencing and annotation.</title>
        <authorList>
            <consortium name="The Broad Institute Genomics Platform"/>
            <consortium name="The Broad Institute Genome Sequencing Center for Infectious Disease"/>
            <person name="Wu L."/>
            <person name="Ma J."/>
        </authorList>
    </citation>
    <scope>NUCLEOTIDE SEQUENCE [LARGE SCALE GENOMIC DNA]</scope>
    <source>
        <strain evidence="10">JCM 17919</strain>
    </source>
</reference>
<organism evidence="9 10">
    <name type="scientific">Flaviaesturariibacter amylovorans</name>
    <dbReference type="NCBI Taxonomy" id="1084520"/>
    <lineage>
        <taxon>Bacteria</taxon>
        <taxon>Pseudomonadati</taxon>
        <taxon>Bacteroidota</taxon>
        <taxon>Chitinophagia</taxon>
        <taxon>Chitinophagales</taxon>
        <taxon>Chitinophagaceae</taxon>
        <taxon>Flaviaestuariibacter</taxon>
    </lineage>
</organism>
<keyword evidence="10" id="KW-1185">Reference proteome</keyword>
<accession>A0ABP8HMJ9</accession>
<evidence type="ECO:0000256" key="2">
    <source>
        <dbReference type="ARBA" id="ARBA00009773"/>
    </source>
</evidence>
<feature type="transmembrane region" description="Helical" evidence="8">
    <location>
        <begin position="264"/>
        <end position="283"/>
    </location>
</feature>
<dbReference type="Pfam" id="PF01594">
    <property type="entry name" value="AI-2E_transport"/>
    <property type="match status" value="1"/>
</dbReference>
<evidence type="ECO:0000256" key="8">
    <source>
        <dbReference type="SAM" id="Phobius"/>
    </source>
</evidence>
<evidence type="ECO:0000313" key="9">
    <source>
        <dbReference type="EMBL" id="GAA4341270.1"/>
    </source>
</evidence>
<dbReference type="RefSeq" id="WP_345257625.1">
    <property type="nucleotide sequence ID" value="NZ_BAABGY010000015.1"/>
</dbReference>
<comment type="similarity">
    <text evidence="2">Belongs to the autoinducer-2 exporter (AI-2E) (TC 2.A.86) family.</text>
</comment>
<feature type="transmembrane region" description="Helical" evidence="8">
    <location>
        <begin position="227"/>
        <end position="252"/>
    </location>
</feature>
<evidence type="ECO:0000256" key="4">
    <source>
        <dbReference type="ARBA" id="ARBA00022475"/>
    </source>
</evidence>
<evidence type="ECO:0000313" key="10">
    <source>
        <dbReference type="Proteomes" id="UP001501725"/>
    </source>
</evidence>
<dbReference type="PANTHER" id="PTHR21716">
    <property type="entry name" value="TRANSMEMBRANE PROTEIN"/>
    <property type="match status" value="1"/>
</dbReference>
<dbReference type="PANTHER" id="PTHR21716:SF53">
    <property type="entry name" value="PERMEASE PERM-RELATED"/>
    <property type="match status" value="1"/>
</dbReference>
<comment type="subcellular location">
    <subcellularLocation>
        <location evidence="1">Cell membrane</location>
        <topology evidence="1">Multi-pass membrane protein</topology>
    </subcellularLocation>
</comment>
<feature type="transmembrane region" description="Helical" evidence="8">
    <location>
        <begin position="30"/>
        <end position="47"/>
    </location>
</feature>
<feature type="transmembrane region" description="Helical" evidence="8">
    <location>
        <begin position="59"/>
        <end position="81"/>
    </location>
</feature>
<proteinExistence type="inferred from homology"/>
<evidence type="ECO:0000256" key="1">
    <source>
        <dbReference type="ARBA" id="ARBA00004651"/>
    </source>
</evidence>
<protein>
    <submittedName>
        <fullName evidence="9">AI-2E family transporter</fullName>
    </submittedName>
</protein>
<dbReference type="Proteomes" id="UP001501725">
    <property type="component" value="Unassembled WGS sequence"/>
</dbReference>
<keyword evidence="5 8" id="KW-0812">Transmembrane</keyword>
<evidence type="ECO:0000256" key="5">
    <source>
        <dbReference type="ARBA" id="ARBA00022692"/>
    </source>
</evidence>
<keyword evidence="7 8" id="KW-0472">Membrane</keyword>
<keyword evidence="3" id="KW-0813">Transport</keyword>
<gene>
    <name evidence="9" type="ORF">GCM10023184_39520</name>
</gene>
<keyword evidence="6 8" id="KW-1133">Transmembrane helix</keyword>
<evidence type="ECO:0000256" key="3">
    <source>
        <dbReference type="ARBA" id="ARBA00022448"/>
    </source>
</evidence>
<feature type="transmembrane region" description="Helical" evidence="8">
    <location>
        <begin position="7"/>
        <end position="24"/>
    </location>
</feature>
<comment type="caution">
    <text evidence="9">The sequence shown here is derived from an EMBL/GenBank/DDBJ whole genome shotgun (WGS) entry which is preliminary data.</text>
</comment>
<feature type="transmembrane region" description="Helical" evidence="8">
    <location>
        <begin position="137"/>
        <end position="165"/>
    </location>
</feature>
<evidence type="ECO:0000256" key="6">
    <source>
        <dbReference type="ARBA" id="ARBA00022989"/>
    </source>
</evidence>
<dbReference type="EMBL" id="BAABGY010000015">
    <property type="protein sequence ID" value="GAA4341270.1"/>
    <property type="molecule type" value="Genomic_DNA"/>
</dbReference>
<dbReference type="InterPro" id="IPR002549">
    <property type="entry name" value="AI-2E-like"/>
</dbReference>
<sequence length="366" mass="40087">MPERKIYRTMAVLAVLVLLVLILVYARPFLVPLTFAALLAMLLMPMARGLQRKGLGRGLACLLATLTVVAVIGLFIFFISWQFSGFTDDAAKIEQQLTKKFQDIQAYISEKGGISPQKQDQMIKEQQKGSPGRTGKIITGLLAGAGSILASTVLVLVYIFLMLYYRDRLRRTLLRLVPYSEKHTAEDALGGIQKVTQKYLTGMAMMIVSLWVMYGIGFSVAGVKNAIFFAVLCGVLEIVPFVGNITGTLLTAGMALAQGGDSSILIGILITYALVQFIQTYILEPLVVGAEVNINPLFTIVGIVAGEQLWGIPGMILAIPLVGIFKIVCDHVEPLQPYGYLLGQDKKEDGGLKKKIKNLFKRKKQE</sequence>
<evidence type="ECO:0000256" key="7">
    <source>
        <dbReference type="ARBA" id="ARBA00023136"/>
    </source>
</evidence>